<dbReference type="AlphaFoldDB" id="A0A9W7FQK4"/>
<dbReference type="InterPro" id="IPR007835">
    <property type="entry name" value="MOFRL"/>
</dbReference>
<feature type="domain" description="MOFRL" evidence="2">
    <location>
        <begin position="335"/>
        <end position="437"/>
    </location>
</feature>
<accession>A0A9W7FQK4</accession>
<feature type="domain" description="MOFRL-associated" evidence="3">
    <location>
        <begin position="45"/>
        <end position="251"/>
    </location>
</feature>
<dbReference type="EMBL" id="BRXW01000252">
    <property type="protein sequence ID" value="GMI16438.1"/>
    <property type="molecule type" value="Genomic_DNA"/>
</dbReference>
<dbReference type="OrthoDB" id="44918at2759"/>
<dbReference type="GO" id="GO:0005737">
    <property type="term" value="C:cytoplasm"/>
    <property type="evidence" value="ECO:0007669"/>
    <property type="project" value="TreeGrafter"/>
</dbReference>
<evidence type="ECO:0000259" key="3">
    <source>
        <dbReference type="Pfam" id="PF13660"/>
    </source>
</evidence>
<gene>
    <name evidence="4" type="ORF">TrLO_g9259</name>
</gene>
<dbReference type="InterPro" id="IPR039760">
    <property type="entry name" value="MOFRL_protein"/>
</dbReference>
<comment type="similarity">
    <text evidence="1">Belongs to the glycerate kinase type-2 family.</text>
</comment>
<protein>
    <submittedName>
        <fullName evidence="4">Uncharacterized protein</fullName>
    </submittedName>
</protein>
<evidence type="ECO:0000256" key="1">
    <source>
        <dbReference type="ARBA" id="ARBA00005393"/>
    </source>
</evidence>
<dbReference type="Gene3D" id="3.40.50.10180">
    <property type="entry name" value="Glycerate kinase, MOFRL-like N-terminal domain"/>
    <property type="match status" value="1"/>
</dbReference>
<dbReference type="InterPro" id="IPR025286">
    <property type="entry name" value="MOFRL_assoc_dom"/>
</dbReference>
<dbReference type="InterPro" id="IPR038614">
    <property type="entry name" value="GK_N_sf"/>
</dbReference>
<evidence type="ECO:0000313" key="4">
    <source>
        <dbReference type="EMBL" id="GMI16438.1"/>
    </source>
</evidence>
<dbReference type="PANTHER" id="PTHR12227:SF0">
    <property type="entry name" value="GLYCERATE KINASE"/>
    <property type="match status" value="1"/>
</dbReference>
<dbReference type="GO" id="GO:0008887">
    <property type="term" value="F:glycerate kinase activity"/>
    <property type="evidence" value="ECO:0007669"/>
    <property type="project" value="InterPro"/>
</dbReference>
<dbReference type="Gene3D" id="3.40.1480.10">
    <property type="entry name" value="MOFRL domain"/>
    <property type="match status" value="1"/>
</dbReference>
<dbReference type="Pfam" id="PF05161">
    <property type="entry name" value="MOFRL"/>
    <property type="match status" value="1"/>
</dbReference>
<evidence type="ECO:0000259" key="2">
    <source>
        <dbReference type="Pfam" id="PF05161"/>
    </source>
</evidence>
<reference evidence="5" key="1">
    <citation type="journal article" date="2023" name="Commun. Biol.">
        <title>Genome analysis of Parmales, the sister group of diatoms, reveals the evolutionary specialization of diatoms from phago-mixotrophs to photoautotrophs.</title>
        <authorList>
            <person name="Ban H."/>
            <person name="Sato S."/>
            <person name="Yoshikawa S."/>
            <person name="Yamada K."/>
            <person name="Nakamura Y."/>
            <person name="Ichinomiya M."/>
            <person name="Sato N."/>
            <person name="Blanc-Mathieu R."/>
            <person name="Endo H."/>
            <person name="Kuwata A."/>
            <person name="Ogata H."/>
        </authorList>
    </citation>
    <scope>NUCLEOTIDE SEQUENCE [LARGE SCALE GENOMIC DNA]</scope>
    <source>
        <strain evidence="5">NIES 3700</strain>
    </source>
</reference>
<sequence length="445" mass="47888">MNLRMSTVLPALFESLHPTLLPPIIPKITNTEIILETGYAPSQNRDVFTLSDYTSINIVGLGKASLSSLMPFATELTSLKNRGSDVPSNLNLLCVSKLDTSSPEHISALTNVNCKILYGDHPTPSEKSVTAARTVQTLTSSPSSLNLIFISGGTSSLCSLPSISLPLYKSITTKLVTSSHSIQSINSLRSLLDTFKSGGLSSSIPSSSTLKTYVISDVVDDDIRYIGSGPTMFQERDKERALEVWKTLKDECSESEVEEVEDVLKIQEDDYGIWEGYNEPIIISRNSDAVIQASSILKMSLPHLNVNADLDPFEGSADSVINKIIDSALKNGPGVYVKGGESTVEFDVNSGGKGGRNMEMTLIGAIKLNKMKLNNVSIACYGTDGNDGPTDAAGAMWWGGGVEGGEESLGRHDSYFFWEGRGRGELIFTEGGTNLADLVVVIVEK</sequence>
<dbReference type="Pfam" id="PF13660">
    <property type="entry name" value="DUF4147"/>
    <property type="match status" value="1"/>
</dbReference>
<keyword evidence="5" id="KW-1185">Reference proteome</keyword>
<dbReference type="PANTHER" id="PTHR12227">
    <property type="entry name" value="GLYCERATE KINASE"/>
    <property type="match status" value="1"/>
</dbReference>
<name>A0A9W7FQK4_9STRA</name>
<dbReference type="InterPro" id="IPR037035">
    <property type="entry name" value="GK-like_C_sf"/>
</dbReference>
<organism evidence="4 5">
    <name type="scientific">Triparma laevis f. longispina</name>
    <dbReference type="NCBI Taxonomy" id="1714387"/>
    <lineage>
        <taxon>Eukaryota</taxon>
        <taxon>Sar</taxon>
        <taxon>Stramenopiles</taxon>
        <taxon>Ochrophyta</taxon>
        <taxon>Bolidophyceae</taxon>
        <taxon>Parmales</taxon>
        <taxon>Triparmaceae</taxon>
        <taxon>Triparma</taxon>
    </lineage>
</organism>
<comment type="caution">
    <text evidence="4">The sequence shown here is derived from an EMBL/GenBank/DDBJ whole genome shotgun (WGS) entry which is preliminary data.</text>
</comment>
<dbReference type="Proteomes" id="UP001165122">
    <property type="component" value="Unassembled WGS sequence"/>
</dbReference>
<proteinExistence type="inferred from homology"/>
<dbReference type="SUPFAM" id="SSF82544">
    <property type="entry name" value="GckA/TtuD-like"/>
    <property type="match status" value="1"/>
</dbReference>
<evidence type="ECO:0000313" key="5">
    <source>
        <dbReference type="Proteomes" id="UP001165122"/>
    </source>
</evidence>